<dbReference type="EMBL" id="SWCI01000007">
    <property type="protein sequence ID" value="TKB48448.1"/>
    <property type="molecule type" value="Genomic_DNA"/>
</dbReference>
<comment type="caution">
    <text evidence="2">The sequence shown here is derived from an EMBL/GenBank/DDBJ whole genome shotgun (WGS) entry which is preliminary data.</text>
</comment>
<evidence type="ECO:0000313" key="3">
    <source>
        <dbReference type="Proteomes" id="UP000305674"/>
    </source>
</evidence>
<dbReference type="OrthoDB" id="6254806at2"/>
<keyword evidence="1" id="KW-0175">Coiled coil</keyword>
<dbReference type="Proteomes" id="UP000305674">
    <property type="component" value="Unassembled WGS sequence"/>
</dbReference>
<protein>
    <submittedName>
        <fullName evidence="2">DNA repair protein</fullName>
    </submittedName>
</protein>
<feature type="coiled-coil region" evidence="1">
    <location>
        <begin position="34"/>
        <end position="64"/>
    </location>
</feature>
<accession>A0A4U1BBT5</accession>
<organism evidence="2 3">
    <name type="scientific">Ferrimonas sediminicola</name>
    <dbReference type="NCBI Taxonomy" id="2569538"/>
    <lineage>
        <taxon>Bacteria</taxon>
        <taxon>Pseudomonadati</taxon>
        <taxon>Pseudomonadota</taxon>
        <taxon>Gammaproteobacteria</taxon>
        <taxon>Alteromonadales</taxon>
        <taxon>Ferrimonadaceae</taxon>
        <taxon>Ferrimonas</taxon>
    </lineage>
</organism>
<proteinExistence type="predicted"/>
<feature type="coiled-coil region" evidence="1">
    <location>
        <begin position="156"/>
        <end position="183"/>
    </location>
</feature>
<name>A0A4U1BBT5_9GAMM</name>
<evidence type="ECO:0000313" key="2">
    <source>
        <dbReference type="EMBL" id="TKB48448.1"/>
    </source>
</evidence>
<gene>
    <name evidence="2" type="ORF">FCL40_12110</name>
</gene>
<sequence length="297" mass="33933">MLGRVWSPVSRCVSRVVDRVKTAGAKAWNAVTGKDKFLEAKRLHEELMERYQRQQQLYREQVEARSQAIEGRLKAINGFKQQIFDSQFPRFIALGNRLHNVRVAGSHFEEFFDNKLMEVACASGVRSRAELFEIDFDNLGFREVALSVLTLGFYSRRRAKESLQQVKDEAVRIEEEFAKMEAQLAKIAVVEQSIGQVELYFDQLIANYGRLLDRFEYGINSQRILQLGMDPQLFAGKLDFRLLPVAHIQEFQALFNLSVVLKRMAQMSYLSRDGAIIEGQATEAAALFDRVAAKEAA</sequence>
<dbReference type="RefSeq" id="WP_136853559.1">
    <property type="nucleotide sequence ID" value="NZ_SWCI01000007.1"/>
</dbReference>
<reference evidence="2 3" key="1">
    <citation type="submission" date="2019-04" db="EMBL/GenBank/DDBJ databases">
        <authorList>
            <person name="Hwang J.C."/>
        </authorList>
    </citation>
    <scope>NUCLEOTIDE SEQUENCE [LARGE SCALE GENOMIC DNA]</scope>
    <source>
        <strain evidence="2 3">IMCC35001</strain>
    </source>
</reference>
<evidence type="ECO:0000256" key="1">
    <source>
        <dbReference type="SAM" id="Coils"/>
    </source>
</evidence>
<keyword evidence="3" id="KW-1185">Reference proteome</keyword>
<dbReference type="AlphaFoldDB" id="A0A4U1BBT5"/>